<dbReference type="PANTHER" id="PTHR30408:SF12">
    <property type="entry name" value="TYPE I RESTRICTION ENZYME MJAVIII SPECIFICITY SUBUNIT"/>
    <property type="match status" value="1"/>
</dbReference>
<organism evidence="5 7">
    <name type="scientific">Phocaeicola vulgatus</name>
    <name type="common">Bacteroides vulgatus</name>
    <dbReference type="NCBI Taxonomy" id="821"/>
    <lineage>
        <taxon>Bacteria</taxon>
        <taxon>Pseudomonadati</taxon>
        <taxon>Bacteroidota</taxon>
        <taxon>Bacteroidia</taxon>
        <taxon>Bacteroidales</taxon>
        <taxon>Bacteroidaceae</taxon>
        <taxon>Phocaeicola</taxon>
    </lineage>
</organism>
<gene>
    <name evidence="5" type="ORF">FYJ30_17545</name>
    <name evidence="6" type="ORF">HKQ54_10400</name>
</gene>
<accession>A0A7K0JJ46</accession>
<comment type="caution">
    <text evidence="5">The sequence shown here is derived from an EMBL/GenBank/DDBJ whole genome shotgun (WGS) entry which is preliminary data.</text>
</comment>
<dbReference type="GO" id="GO:0009307">
    <property type="term" value="P:DNA restriction-modification system"/>
    <property type="evidence" value="ECO:0007669"/>
    <property type="project" value="UniProtKB-KW"/>
</dbReference>
<reference evidence="6 8" key="2">
    <citation type="submission" date="2020-04" db="EMBL/GenBank/DDBJ databases">
        <title>A novel gut-associated lysogenic phage, Bacteroides phage BV01, alters the host transcriptome and bile acid metabolism in Bacteroides vulgatus.</title>
        <authorList>
            <person name="Campbell D.E."/>
            <person name="Ly L."/>
            <person name="Ridlon J.M."/>
            <person name="Hsiao A."/>
            <person name="Degnan P.H."/>
        </authorList>
    </citation>
    <scope>NUCLEOTIDE SEQUENCE [LARGE SCALE GENOMIC DNA]</scope>
    <source>
        <strain evidence="6 8">VPI-4506</strain>
    </source>
</reference>
<dbReference type="AlphaFoldDB" id="A0A7K0JJ46"/>
<dbReference type="Proteomes" id="UP000555193">
    <property type="component" value="Unassembled WGS sequence"/>
</dbReference>
<evidence type="ECO:0000259" key="4">
    <source>
        <dbReference type="Pfam" id="PF01420"/>
    </source>
</evidence>
<dbReference type="Proteomes" id="UP000460950">
    <property type="component" value="Unassembled WGS sequence"/>
</dbReference>
<proteinExistence type="inferred from homology"/>
<dbReference type="PANTHER" id="PTHR30408">
    <property type="entry name" value="TYPE-1 RESTRICTION ENZYME ECOKI SPECIFICITY PROTEIN"/>
    <property type="match status" value="1"/>
</dbReference>
<evidence type="ECO:0000256" key="1">
    <source>
        <dbReference type="ARBA" id="ARBA00010923"/>
    </source>
</evidence>
<evidence type="ECO:0000256" key="3">
    <source>
        <dbReference type="ARBA" id="ARBA00023125"/>
    </source>
</evidence>
<comment type="similarity">
    <text evidence="1">Belongs to the type-I restriction system S methylase family.</text>
</comment>
<evidence type="ECO:0000256" key="2">
    <source>
        <dbReference type="ARBA" id="ARBA00022747"/>
    </source>
</evidence>
<sequence>MELKKYKLGELLSKIENGAVIKQNKGAKGIPITRIETLSNGLFNRDKLGYADIEDPTLYSDYILEDNDLLMSHINSKEFVGRTVIYKKQANECIIHGMNLLRIKTNTKLLDPEFAYYYFQTDTIKKSLYNLRKDAIGQSSIAIM</sequence>
<dbReference type="EMBL" id="VULU01000041">
    <property type="protein sequence ID" value="MSS50051.1"/>
    <property type="molecule type" value="Genomic_DNA"/>
</dbReference>
<name>A0A7K0JJ46_PHOVU</name>
<evidence type="ECO:0000313" key="5">
    <source>
        <dbReference type="EMBL" id="MSS50051.1"/>
    </source>
</evidence>
<keyword evidence="3" id="KW-0238">DNA-binding</keyword>
<dbReference type="RefSeq" id="WP_117885366.1">
    <property type="nucleotide sequence ID" value="NZ_JABDSH010000076.1"/>
</dbReference>
<dbReference type="EMBL" id="JABDSH010000076">
    <property type="protein sequence ID" value="NMW36535.1"/>
    <property type="molecule type" value="Genomic_DNA"/>
</dbReference>
<dbReference type="InterPro" id="IPR000055">
    <property type="entry name" value="Restrct_endonuc_typeI_TRD"/>
</dbReference>
<evidence type="ECO:0000313" key="7">
    <source>
        <dbReference type="Proteomes" id="UP000460950"/>
    </source>
</evidence>
<dbReference type="GO" id="GO:0003677">
    <property type="term" value="F:DNA binding"/>
    <property type="evidence" value="ECO:0007669"/>
    <property type="project" value="UniProtKB-KW"/>
</dbReference>
<reference evidence="5 7" key="1">
    <citation type="submission" date="2019-09" db="EMBL/GenBank/DDBJ databases">
        <title>In-depth cultivation of the pig gut microbiome towards novel bacterial diversity and tailored functional studies.</title>
        <authorList>
            <person name="Wylensek D."/>
            <person name="Hitch T.C.A."/>
            <person name="Clavel T."/>
        </authorList>
    </citation>
    <scope>NUCLEOTIDE SEQUENCE [LARGE SCALE GENOMIC DNA]</scope>
    <source>
        <strain evidence="5 7">WCA-389-WT-3C</strain>
    </source>
</reference>
<dbReference type="InterPro" id="IPR052021">
    <property type="entry name" value="Type-I_RS_S_subunit"/>
</dbReference>
<feature type="domain" description="Type I restriction modification DNA specificity" evidence="4">
    <location>
        <begin position="3"/>
        <end position="130"/>
    </location>
</feature>
<evidence type="ECO:0000313" key="8">
    <source>
        <dbReference type="Proteomes" id="UP000555193"/>
    </source>
</evidence>
<dbReference type="Pfam" id="PF01420">
    <property type="entry name" value="Methylase_S"/>
    <property type="match status" value="1"/>
</dbReference>
<dbReference type="SUPFAM" id="SSF116734">
    <property type="entry name" value="DNA methylase specificity domain"/>
    <property type="match status" value="1"/>
</dbReference>
<dbReference type="Gene3D" id="3.90.220.20">
    <property type="entry name" value="DNA methylase specificity domains"/>
    <property type="match status" value="1"/>
</dbReference>
<keyword evidence="2" id="KW-0680">Restriction system</keyword>
<evidence type="ECO:0000313" key="6">
    <source>
        <dbReference type="EMBL" id="NMW36535.1"/>
    </source>
</evidence>
<dbReference type="InterPro" id="IPR044946">
    <property type="entry name" value="Restrct_endonuc_typeI_TRD_sf"/>
</dbReference>
<protein>
    <recommendedName>
        <fullName evidence="4">Type I restriction modification DNA specificity domain-containing protein</fullName>
    </recommendedName>
</protein>